<keyword evidence="3 11" id="KW-0028">Amino-acid biosynthesis</keyword>
<evidence type="ECO:0000256" key="8">
    <source>
        <dbReference type="ARBA" id="ARBA00023102"/>
    </source>
</evidence>
<dbReference type="SUPFAM" id="SSF51735">
    <property type="entry name" value="NAD(P)-binding Rossmann-fold domains"/>
    <property type="match status" value="1"/>
</dbReference>
<dbReference type="Pfam" id="PF00763">
    <property type="entry name" value="THF_DHG_CYH"/>
    <property type="match status" value="1"/>
</dbReference>
<dbReference type="Gene3D" id="3.40.50.720">
    <property type="entry name" value="NAD(P)-binding Rossmann-like Domain"/>
    <property type="match status" value="1"/>
</dbReference>
<evidence type="ECO:0000256" key="3">
    <source>
        <dbReference type="ARBA" id="ARBA00022605"/>
    </source>
</evidence>
<evidence type="ECO:0000256" key="5">
    <source>
        <dbReference type="ARBA" id="ARBA00022801"/>
    </source>
</evidence>
<dbReference type="InterPro" id="IPR020631">
    <property type="entry name" value="THF_DH/CycHdrlase_NAD-bd_dom"/>
</dbReference>
<comment type="subunit">
    <text evidence="11">Homodimer.</text>
</comment>
<dbReference type="InterPro" id="IPR020630">
    <property type="entry name" value="THF_DH/CycHdrlase_cat_dom"/>
</dbReference>
<evidence type="ECO:0000313" key="15">
    <source>
        <dbReference type="Proteomes" id="UP001634747"/>
    </source>
</evidence>
<keyword evidence="10 11" id="KW-0511">Multifunctional enzyme</keyword>
<dbReference type="PANTHER" id="PTHR48099">
    <property type="entry name" value="C-1-TETRAHYDROFOLATE SYNTHASE, CYTOPLASMIC-RELATED"/>
    <property type="match status" value="1"/>
</dbReference>
<keyword evidence="7 11" id="KW-0560">Oxidoreductase</keyword>
<organism evidence="14 15">
    <name type="scientific">Terriglobus aquaticus</name>
    <dbReference type="NCBI Taxonomy" id="940139"/>
    <lineage>
        <taxon>Bacteria</taxon>
        <taxon>Pseudomonadati</taxon>
        <taxon>Acidobacteriota</taxon>
        <taxon>Terriglobia</taxon>
        <taxon>Terriglobales</taxon>
        <taxon>Acidobacteriaceae</taxon>
        <taxon>Terriglobus</taxon>
    </lineage>
</organism>
<keyword evidence="4 11" id="KW-0658">Purine biosynthesis</keyword>
<dbReference type="PROSITE" id="PS00766">
    <property type="entry name" value="THF_DHG_CYH_1"/>
    <property type="match status" value="1"/>
</dbReference>
<dbReference type="Pfam" id="PF02882">
    <property type="entry name" value="THF_DHG_CYH_C"/>
    <property type="match status" value="1"/>
</dbReference>
<evidence type="ECO:0000259" key="12">
    <source>
        <dbReference type="Pfam" id="PF00763"/>
    </source>
</evidence>
<dbReference type="PRINTS" id="PR00085">
    <property type="entry name" value="THFDHDRGNASE"/>
</dbReference>
<feature type="domain" description="Tetrahydrofolate dehydrogenase/cyclohydrolase catalytic" evidence="12">
    <location>
        <begin position="6"/>
        <end position="120"/>
    </location>
</feature>
<dbReference type="PANTHER" id="PTHR48099:SF5">
    <property type="entry name" value="C-1-TETRAHYDROFOLATE SYNTHASE, CYTOPLASMIC"/>
    <property type="match status" value="1"/>
</dbReference>
<evidence type="ECO:0000256" key="2">
    <source>
        <dbReference type="ARBA" id="ARBA00022563"/>
    </source>
</evidence>
<dbReference type="RefSeq" id="WP_263413597.1">
    <property type="nucleotide sequence ID" value="NZ_BAABBH010000001.1"/>
</dbReference>
<feature type="binding site" evidence="11">
    <location>
        <begin position="165"/>
        <end position="167"/>
    </location>
    <ligand>
        <name>NADP(+)</name>
        <dbReference type="ChEBI" id="CHEBI:58349"/>
    </ligand>
</feature>
<dbReference type="Proteomes" id="UP001634747">
    <property type="component" value="Unassembled WGS sequence"/>
</dbReference>
<name>A0ABW9KGH7_9BACT</name>
<dbReference type="InterPro" id="IPR046346">
    <property type="entry name" value="Aminoacid_DH-like_N_sf"/>
</dbReference>
<dbReference type="HAMAP" id="MF_01576">
    <property type="entry name" value="THF_DHG_CYH"/>
    <property type="match status" value="1"/>
</dbReference>
<proteinExistence type="inferred from homology"/>
<comment type="similarity">
    <text evidence="11">Belongs to the tetrahydrofolate dehydrogenase/cyclohydrolase family.</text>
</comment>
<dbReference type="EC" id="1.5.1.5" evidence="11"/>
<evidence type="ECO:0000256" key="6">
    <source>
        <dbReference type="ARBA" id="ARBA00022857"/>
    </source>
</evidence>
<evidence type="ECO:0000313" key="14">
    <source>
        <dbReference type="EMBL" id="MFN2974854.1"/>
    </source>
</evidence>
<dbReference type="InterPro" id="IPR020867">
    <property type="entry name" value="THF_DH/CycHdrlase_CS"/>
</dbReference>
<evidence type="ECO:0000259" key="13">
    <source>
        <dbReference type="Pfam" id="PF02882"/>
    </source>
</evidence>
<keyword evidence="8 11" id="KW-0368">Histidine biosynthesis</keyword>
<evidence type="ECO:0000256" key="10">
    <source>
        <dbReference type="ARBA" id="ARBA00023268"/>
    </source>
</evidence>
<evidence type="ECO:0000256" key="4">
    <source>
        <dbReference type="ARBA" id="ARBA00022755"/>
    </source>
</evidence>
<evidence type="ECO:0000256" key="11">
    <source>
        <dbReference type="HAMAP-Rule" id="MF_01576"/>
    </source>
</evidence>
<feature type="binding site" evidence="11">
    <location>
        <position position="231"/>
    </location>
    <ligand>
        <name>NADP(+)</name>
        <dbReference type="ChEBI" id="CHEBI:58349"/>
    </ligand>
</feature>
<dbReference type="InterPro" id="IPR000672">
    <property type="entry name" value="THF_DH/CycHdrlase"/>
</dbReference>
<protein>
    <recommendedName>
        <fullName evidence="11">Bifunctional protein FolD</fullName>
    </recommendedName>
    <domain>
        <recommendedName>
            <fullName evidence="11">Methylenetetrahydrofolate dehydrogenase</fullName>
            <ecNumber evidence="11">1.5.1.5</ecNumber>
        </recommendedName>
    </domain>
    <domain>
        <recommendedName>
            <fullName evidence="11">Methenyltetrahydrofolate cyclohydrolase</fullName>
            <ecNumber evidence="11">3.5.4.9</ecNumber>
        </recommendedName>
    </domain>
</protein>
<comment type="catalytic activity">
    <reaction evidence="11">
        <text>(6R)-5,10-methylene-5,6,7,8-tetrahydrofolate + NADP(+) = (6R)-5,10-methenyltetrahydrofolate + NADPH</text>
        <dbReference type="Rhea" id="RHEA:22812"/>
        <dbReference type="ChEBI" id="CHEBI:15636"/>
        <dbReference type="ChEBI" id="CHEBI:57455"/>
        <dbReference type="ChEBI" id="CHEBI:57783"/>
        <dbReference type="ChEBI" id="CHEBI:58349"/>
        <dbReference type="EC" id="1.5.1.5"/>
    </reaction>
</comment>
<comment type="pathway">
    <text evidence="1 11">One-carbon metabolism; tetrahydrofolate interconversion.</text>
</comment>
<dbReference type="CDD" id="cd01080">
    <property type="entry name" value="NAD_bind_m-THF_DH_Cyclohyd"/>
    <property type="match status" value="1"/>
</dbReference>
<dbReference type="InterPro" id="IPR036291">
    <property type="entry name" value="NAD(P)-bd_dom_sf"/>
</dbReference>
<evidence type="ECO:0000256" key="9">
    <source>
        <dbReference type="ARBA" id="ARBA00023167"/>
    </source>
</evidence>
<keyword evidence="9 11" id="KW-0486">Methionine biosynthesis</keyword>
<keyword evidence="6 11" id="KW-0521">NADP</keyword>
<sequence length="313" mass="33169">MSARVLDGVAIAAEIKEEVGREVRSLAEAGAVPGLTVVLVGSDPASEIYVRSKVKSSAELGIASNLITLGVDTSQAELLGILQQLNEDDAVDGILVQLPLPRHIDTRAILEAVDPLKDVDGFHPVNVGRLTIGQESLVPCTPAGVMQVLQRSGIAVRGRDCVMVGRSDIVGKPMSTLLLNAGATVAVCHKETRDLREYTRRAEILVVATGVPGLITPDMVAEGAVLIDVGINRLDRREDVERLFPGNAAKLAAFDKRGSVLVGDFAPQSYLRSSAYTPVPGGVGALTIAMLMHNTVKAARMRRSLPTDVLEFA</sequence>
<keyword evidence="5 11" id="KW-0378">Hydrolase</keyword>
<comment type="catalytic activity">
    <reaction evidence="11">
        <text>(6R)-5,10-methenyltetrahydrofolate + H2O = (6R)-10-formyltetrahydrofolate + H(+)</text>
        <dbReference type="Rhea" id="RHEA:23700"/>
        <dbReference type="ChEBI" id="CHEBI:15377"/>
        <dbReference type="ChEBI" id="CHEBI:15378"/>
        <dbReference type="ChEBI" id="CHEBI:57455"/>
        <dbReference type="ChEBI" id="CHEBI:195366"/>
        <dbReference type="EC" id="3.5.4.9"/>
    </reaction>
</comment>
<dbReference type="EMBL" id="JBJYXY010000001">
    <property type="protein sequence ID" value="MFN2974854.1"/>
    <property type="molecule type" value="Genomic_DNA"/>
</dbReference>
<reference evidence="14 15" key="1">
    <citation type="submission" date="2024-12" db="EMBL/GenBank/DDBJ databases">
        <authorList>
            <person name="Lee Y."/>
        </authorList>
    </citation>
    <scope>NUCLEOTIDE SEQUENCE [LARGE SCALE GENOMIC DNA]</scope>
    <source>
        <strain evidence="14 15">03SUJ4</strain>
    </source>
</reference>
<comment type="caution">
    <text evidence="11">Lacks conserved residue(s) required for the propagation of feature annotation.</text>
</comment>
<keyword evidence="2 11" id="KW-0554">One-carbon metabolism</keyword>
<dbReference type="EC" id="3.5.4.9" evidence="11"/>
<dbReference type="SUPFAM" id="SSF53223">
    <property type="entry name" value="Aminoacid dehydrogenase-like, N-terminal domain"/>
    <property type="match status" value="1"/>
</dbReference>
<evidence type="ECO:0000256" key="1">
    <source>
        <dbReference type="ARBA" id="ARBA00004777"/>
    </source>
</evidence>
<gene>
    <name evidence="11" type="primary">folD</name>
    <name evidence="14" type="ORF">ACK2TP_03690</name>
</gene>
<comment type="caution">
    <text evidence="14">The sequence shown here is derived from an EMBL/GenBank/DDBJ whole genome shotgun (WGS) entry which is preliminary data.</text>
</comment>
<evidence type="ECO:0000256" key="7">
    <source>
        <dbReference type="ARBA" id="ARBA00023002"/>
    </source>
</evidence>
<dbReference type="Gene3D" id="3.40.50.10860">
    <property type="entry name" value="Leucine Dehydrogenase, chain A, domain 1"/>
    <property type="match status" value="1"/>
</dbReference>
<comment type="function">
    <text evidence="11">Catalyzes the oxidation of 5,10-methylenetetrahydrofolate to 5,10-methenyltetrahydrofolate and then the hydrolysis of 5,10-methenyltetrahydrofolate to 10-formyltetrahydrofolate.</text>
</comment>
<accession>A0ABW9KGH7</accession>
<feature type="domain" description="Tetrahydrofolate dehydrogenase/cyclohydrolase NAD(P)-binding" evidence="13">
    <location>
        <begin position="139"/>
        <end position="301"/>
    </location>
</feature>
<keyword evidence="15" id="KW-1185">Reference proteome</keyword>